<sequence length="93" mass="10118">MEYKTSAEGGINLDENLLWLHKLVPGHRKLEAKEAKSALGELNIKAEQLPRILLSDPAVQAIDEEIQGGDVIEVSRSGGRAGINLAYRLVVAE</sequence>
<feature type="domain" description="RNA polymerase subunit H/Rpb5 C-terminal" evidence="1">
    <location>
        <begin position="21"/>
        <end position="90"/>
    </location>
</feature>
<evidence type="ECO:0000313" key="2">
    <source>
        <dbReference type="EMBL" id="HIG63694.1"/>
    </source>
</evidence>
<dbReference type="GO" id="GO:0003677">
    <property type="term" value="F:DNA binding"/>
    <property type="evidence" value="ECO:0007669"/>
    <property type="project" value="InterPro"/>
</dbReference>
<dbReference type="InterPro" id="IPR035913">
    <property type="entry name" value="RPB5-like_sf"/>
</dbReference>
<dbReference type="InterPro" id="IPR000783">
    <property type="entry name" value="RNA_pol_subH/Rpb5_C"/>
</dbReference>
<dbReference type="Pfam" id="PF01191">
    <property type="entry name" value="RNA_pol_Rpb5_C"/>
    <property type="match status" value="1"/>
</dbReference>
<dbReference type="Proteomes" id="UP000589516">
    <property type="component" value="Unassembled WGS sequence"/>
</dbReference>
<dbReference type="GO" id="GO:0006351">
    <property type="term" value="P:DNA-templated transcription"/>
    <property type="evidence" value="ECO:0007669"/>
    <property type="project" value="InterPro"/>
</dbReference>
<reference evidence="3" key="1">
    <citation type="journal article" date="2019" name="bioRxiv">
        <title>Genome diversification in globally distributed novel marine Proteobacteria is linked to environmental adaptation.</title>
        <authorList>
            <person name="Zhou Z."/>
            <person name="Tran P.Q."/>
            <person name="Kieft K."/>
            <person name="Anantharaman K."/>
        </authorList>
    </citation>
    <scope>NUCLEOTIDE SEQUENCE [LARGE SCALE GENOMIC DNA]</scope>
</reference>
<comment type="caution">
    <text evidence="2">The sequence shown here is derived from an EMBL/GenBank/DDBJ whole genome shotgun (WGS) entry which is preliminary data.</text>
</comment>
<dbReference type="GO" id="GO:0000428">
    <property type="term" value="C:DNA-directed RNA polymerase complex"/>
    <property type="evidence" value="ECO:0007669"/>
    <property type="project" value="UniProtKB-KW"/>
</dbReference>
<protein>
    <submittedName>
        <fullName evidence="2">DNA-directed RNA polymerase subunit H</fullName>
    </submittedName>
</protein>
<proteinExistence type="predicted"/>
<evidence type="ECO:0000259" key="1">
    <source>
        <dbReference type="Pfam" id="PF01191"/>
    </source>
</evidence>
<gene>
    <name evidence="2" type="ORF">EYQ16_04175</name>
</gene>
<dbReference type="SUPFAM" id="SSF55287">
    <property type="entry name" value="RPB5-like RNA polymerase subunit"/>
    <property type="match status" value="1"/>
</dbReference>
<accession>A0A7C7ZDQ0</accession>
<dbReference type="AlphaFoldDB" id="A0A7C7ZDQ0"/>
<dbReference type="EMBL" id="DUAV01000026">
    <property type="protein sequence ID" value="HIG63694.1"/>
    <property type="molecule type" value="Genomic_DNA"/>
</dbReference>
<name>A0A7C7ZDQ0_9ARCH</name>
<keyword evidence="2" id="KW-0804">Transcription</keyword>
<organism evidence="2 3">
    <name type="scientific">Marine Group III euryarchaeote</name>
    <dbReference type="NCBI Taxonomy" id="2173149"/>
    <lineage>
        <taxon>Archaea</taxon>
        <taxon>Methanobacteriati</taxon>
        <taxon>Thermoplasmatota</taxon>
        <taxon>Thermoplasmata</taxon>
        <taxon>Candidatus Thermoprofundales</taxon>
    </lineage>
</organism>
<dbReference type="GO" id="GO:0003899">
    <property type="term" value="F:DNA-directed RNA polymerase activity"/>
    <property type="evidence" value="ECO:0007669"/>
    <property type="project" value="InterPro"/>
</dbReference>
<dbReference type="Gene3D" id="3.90.940.20">
    <property type="entry name" value="RPB5-like RNA polymerase subunit"/>
    <property type="match status" value="1"/>
</dbReference>
<evidence type="ECO:0000313" key="3">
    <source>
        <dbReference type="Proteomes" id="UP000589516"/>
    </source>
</evidence>
<keyword evidence="2" id="KW-0240">DNA-directed RNA polymerase</keyword>